<protein>
    <submittedName>
        <fullName evidence="3">Aspartyl-tRNA synthetase</fullName>
    </submittedName>
</protein>
<proteinExistence type="predicted"/>
<dbReference type="InterPro" id="IPR010466">
    <property type="entry name" value="DUF1058"/>
</dbReference>
<keyword evidence="2" id="KW-0812">Transmembrane</keyword>
<comment type="caution">
    <text evidence="3">The sequence shown here is derived from an EMBL/GenBank/DDBJ whole genome shotgun (WGS) entry which is preliminary data.</text>
</comment>
<keyword evidence="3" id="KW-0030">Aminoacyl-tRNA synthetase</keyword>
<keyword evidence="2" id="KW-0472">Membrane</keyword>
<accession>A0A318N0W0</accession>
<keyword evidence="2" id="KW-1133">Transmembrane helix</keyword>
<dbReference type="Gene3D" id="2.30.30.40">
    <property type="entry name" value="SH3 Domains"/>
    <property type="match status" value="1"/>
</dbReference>
<feature type="region of interest" description="Disordered" evidence="1">
    <location>
        <begin position="46"/>
        <end position="86"/>
    </location>
</feature>
<keyword evidence="3" id="KW-0436">Ligase</keyword>
<feature type="compositionally biased region" description="Polar residues" evidence="1">
    <location>
        <begin position="72"/>
        <end position="83"/>
    </location>
</feature>
<dbReference type="AlphaFoldDB" id="A0A318N0W0"/>
<feature type="compositionally biased region" description="Basic residues" evidence="1">
    <location>
        <begin position="46"/>
        <end position="69"/>
    </location>
</feature>
<evidence type="ECO:0000313" key="4">
    <source>
        <dbReference type="Proteomes" id="UP000247565"/>
    </source>
</evidence>
<gene>
    <name evidence="3" type="ORF">DK869_05795</name>
</gene>
<organism evidence="3 4">
    <name type="scientific">Commensalibacter melissae</name>
    <dbReference type="NCBI Taxonomy" id="2070537"/>
    <lineage>
        <taxon>Bacteria</taxon>
        <taxon>Pseudomonadati</taxon>
        <taxon>Pseudomonadota</taxon>
        <taxon>Alphaproteobacteria</taxon>
        <taxon>Acetobacterales</taxon>
        <taxon>Acetobacteraceae</taxon>
    </lineage>
</organism>
<name>A0A318N0W0_9PROT</name>
<evidence type="ECO:0000313" key="3">
    <source>
        <dbReference type="EMBL" id="PXZ00150.1"/>
    </source>
</evidence>
<sequence length="305" mass="33979">MQCGFLDHLIKKSLNCFLYISFFISIFCLNILCFSSTAFTQEKNQHKQLVHKKSIRKKSHPVSHKKKKVHIQENSQTQSVNNNEGGGTAAAGTAVGVATASAAAIPAASSIPSQEPEKGSVTGLPIPHFLSLRADVVNMRAGPGTRYPIIMIYHRRHMPVKILREFDVWRLIEDVDGQKGWIQQAILSRERFFITTGMPLSVMDDKDKLQDETKEKSEVKSTDSYISEYVSKTQNSQLSGQGIIVRTVPQESADPVAILKPGVVGSIKECQPNASWCKVKINTYIGWIPRSNIWGLLPQEIIQPH</sequence>
<evidence type="ECO:0000256" key="2">
    <source>
        <dbReference type="SAM" id="Phobius"/>
    </source>
</evidence>
<keyword evidence="4" id="KW-1185">Reference proteome</keyword>
<dbReference type="GO" id="GO:0004812">
    <property type="term" value="F:aminoacyl-tRNA ligase activity"/>
    <property type="evidence" value="ECO:0007669"/>
    <property type="project" value="UniProtKB-KW"/>
</dbReference>
<evidence type="ECO:0000256" key="1">
    <source>
        <dbReference type="SAM" id="MobiDB-lite"/>
    </source>
</evidence>
<dbReference type="Proteomes" id="UP000247565">
    <property type="component" value="Unassembled WGS sequence"/>
</dbReference>
<dbReference type="Pfam" id="PF06347">
    <property type="entry name" value="SH3_4"/>
    <property type="match status" value="2"/>
</dbReference>
<dbReference type="EMBL" id="QGLT01000003">
    <property type="protein sequence ID" value="PXZ00150.1"/>
    <property type="molecule type" value="Genomic_DNA"/>
</dbReference>
<feature type="transmembrane region" description="Helical" evidence="2">
    <location>
        <begin position="16"/>
        <end position="39"/>
    </location>
</feature>
<reference evidence="3 4" key="1">
    <citation type="submission" date="2018-05" db="EMBL/GenBank/DDBJ databases">
        <title>Reference genomes for bee gut microbiota database.</title>
        <authorList>
            <person name="Ellegaard K.M."/>
        </authorList>
    </citation>
    <scope>NUCLEOTIDE SEQUENCE [LARGE SCALE GENOMIC DNA]</scope>
    <source>
        <strain evidence="3 4">ESL0284</strain>
    </source>
</reference>